<proteinExistence type="predicted"/>
<reference evidence="5 6" key="1">
    <citation type="journal article" date="2019" name="Emerg. Microbes Infect.">
        <title>Comprehensive subspecies identification of 175 nontuberculous mycobacteria species based on 7547 genomic profiles.</title>
        <authorList>
            <person name="Matsumoto Y."/>
            <person name="Kinjo T."/>
            <person name="Motooka D."/>
            <person name="Nabeya D."/>
            <person name="Jung N."/>
            <person name="Uechi K."/>
            <person name="Horii T."/>
            <person name="Iida T."/>
            <person name="Fujita J."/>
            <person name="Nakamura S."/>
        </authorList>
    </citation>
    <scope>NUCLEOTIDE SEQUENCE [LARGE SCALE GENOMIC DNA]</scope>
    <source>
        <strain evidence="5 6">JCM 30996</strain>
    </source>
</reference>
<protein>
    <submittedName>
        <fullName evidence="5">Glycosyl transferase</fullName>
    </submittedName>
</protein>
<feature type="domain" description="Glycosyltransferase subfamily 4-like N-terminal" evidence="4">
    <location>
        <begin position="10"/>
        <end position="181"/>
    </location>
</feature>
<keyword evidence="6" id="KW-1185">Reference proteome</keyword>
<dbReference type="GO" id="GO:0008610">
    <property type="term" value="P:lipid biosynthetic process"/>
    <property type="evidence" value="ECO:0007669"/>
    <property type="project" value="UniProtKB-ARBA"/>
</dbReference>
<dbReference type="InterPro" id="IPR028098">
    <property type="entry name" value="Glyco_trans_4-like_N"/>
</dbReference>
<accession>A0A7I9ZLM3</accession>
<dbReference type="InterPro" id="IPR001296">
    <property type="entry name" value="Glyco_trans_1"/>
</dbReference>
<evidence type="ECO:0000256" key="1">
    <source>
        <dbReference type="ARBA" id="ARBA00022676"/>
    </source>
</evidence>
<evidence type="ECO:0000259" key="3">
    <source>
        <dbReference type="Pfam" id="PF00534"/>
    </source>
</evidence>
<dbReference type="Gene3D" id="3.40.50.2000">
    <property type="entry name" value="Glycogen Phosphorylase B"/>
    <property type="match status" value="2"/>
</dbReference>
<dbReference type="GO" id="GO:1901137">
    <property type="term" value="P:carbohydrate derivative biosynthetic process"/>
    <property type="evidence" value="ECO:0007669"/>
    <property type="project" value="UniProtKB-ARBA"/>
</dbReference>
<evidence type="ECO:0000313" key="5">
    <source>
        <dbReference type="EMBL" id="GFH01930.1"/>
    </source>
</evidence>
<keyword evidence="1" id="KW-0328">Glycosyltransferase</keyword>
<dbReference type="GO" id="GO:0016757">
    <property type="term" value="F:glycosyltransferase activity"/>
    <property type="evidence" value="ECO:0007669"/>
    <property type="project" value="UniProtKB-KW"/>
</dbReference>
<name>A0A7I9ZLM3_9MYCO</name>
<dbReference type="Pfam" id="PF13579">
    <property type="entry name" value="Glyco_trans_4_4"/>
    <property type="match status" value="1"/>
</dbReference>
<evidence type="ECO:0000256" key="2">
    <source>
        <dbReference type="ARBA" id="ARBA00022679"/>
    </source>
</evidence>
<gene>
    <name evidence="5" type="primary">bme6</name>
    <name evidence="5" type="ORF">MHIP_24130</name>
</gene>
<dbReference type="SUPFAM" id="SSF53756">
    <property type="entry name" value="UDP-Glycosyltransferase/glycogen phosphorylase"/>
    <property type="match status" value="1"/>
</dbReference>
<dbReference type="PANTHER" id="PTHR45947">
    <property type="entry name" value="SULFOQUINOVOSYL TRANSFERASE SQD2"/>
    <property type="match status" value="1"/>
</dbReference>
<dbReference type="Proteomes" id="UP000465304">
    <property type="component" value="Unassembled WGS sequence"/>
</dbReference>
<organism evidence="5 6">
    <name type="scientific">Mycolicibacterium hippocampi</name>
    <dbReference type="NCBI Taxonomy" id="659824"/>
    <lineage>
        <taxon>Bacteria</taxon>
        <taxon>Bacillati</taxon>
        <taxon>Actinomycetota</taxon>
        <taxon>Actinomycetes</taxon>
        <taxon>Mycobacteriales</taxon>
        <taxon>Mycobacteriaceae</taxon>
        <taxon>Mycolicibacterium</taxon>
    </lineage>
</organism>
<dbReference type="EMBL" id="BLLB01000002">
    <property type="protein sequence ID" value="GFH01930.1"/>
    <property type="molecule type" value="Genomic_DNA"/>
</dbReference>
<evidence type="ECO:0000259" key="4">
    <source>
        <dbReference type="Pfam" id="PF13579"/>
    </source>
</evidence>
<dbReference type="Pfam" id="PF00534">
    <property type="entry name" value="Glycos_transf_1"/>
    <property type="match status" value="1"/>
</dbReference>
<feature type="domain" description="Glycosyl transferase family 1" evidence="3">
    <location>
        <begin position="196"/>
        <end position="361"/>
    </location>
</feature>
<keyword evidence="2 5" id="KW-0808">Transferase</keyword>
<comment type="caution">
    <text evidence="5">The sequence shown here is derived from an EMBL/GenBank/DDBJ whole genome shotgun (WGS) entry which is preliminary data.</text>
</comment>
<evidence type="ECO:0000313" key="6">
    <source>
        <dbReference type="Proteomes" id="UP000465304"/>
    </source>
</evidence>
<dbReference type="PANTHER" id="PTHR45947:SF3">
    <property type="entry name" value="SULFOQUINOVOSYL TRANSFERASE SQD2"/>
    <property type="match status" value="1"/>
</dbReference>
<dbReference type="AlphaFoldDB" id="A0A7I9ZLM3"/>
<dbReference type="GO" id="GO:1903509">
    <property type="term" value="P:liposaccharide metabolic process"/>
    <property type="evidence" value="ECO:0007669"/>
    <property type="project" value="UniProtKB-ARBA"/>
</dbReference>
<sequence length="387" mass="42902">MQQTLARRHGGPSAVLPQLAKAQAAAGHDVVVATTNADVPVGTYHEPGWDLIQGSRVKVLYAPVQFHPLKISLNLARYLWTAVPSFDVVHIHGVYRFPTTVAAYLCRWYKVPYLIRPHGTLDPYASNRSAAGRIWMKSLYRRWFVIPNLNAAAAIHYTAERERERAAFLRLRAPSFVVPNGLDLDVWQSRPQRGRLREAWGIGDAPLVLFLGRIDEIKGLDLLVHAFDAVRQAEPSARLVIAGPDNDGYGREVRRWVSELGLDKYVHIVGPLDGVDVQQAFVDADVFALISRTENFGVAVVEAMACGLPVVISDQVGIHPDVSRNGAGLVTNCDSAEAADALLMLLKDPKRRRAMGQVGRELVEQSYSWSAIVEALNSRYEELSKRC</sequence>
<dbReference type="InterPro" id="IPR050194">
    <property type="entry name" value="Glycosyltransferase_grp1"/>
</dbReference>
<dbReference type="RefSeq" id="WP_163888641.1">
    <property type="nucleotide sequence ID" value="NZ_BLLB01000002.1"/>
</dbReference>